<dbReference type="PROSITE" id="PS50011">
    <property type="entry name" value="PROTEIN_KINASE_DOM"/>
    <property type="match status" value="1"/>
</dbReference>
<dbReference type="GO" id="GO:0005524">
    <property type="term" value="F:ATP binding"/>
    <property type="evidence" value="ECO:0007669"/>
    <property type="project" value="InterPro"/>
</dbReference>
<dbReference type="SUPFAM" id="SSF56112">
    <property type="entry name" value="Protein kinase-like (PK-like)"/>
    <property type="match status" value="1"/>
</dbReference>
<keyword evidence="2" id="KW-0808">Transferase</keyword>
<dbReference type="InterPro" id="IPR051681">
    <property type="entry name" value="Ser/Thr_Kinases-Pseudokinases"/>
</dbReference>
<feature type="non-terminal residue" evidence="2">
    <location>
        <position position="381"/>
    </location>
</feature>
<dbReference type="InterPro" id="IPR008271">
    <property type="entry name" value="Ser/Thr_kinase_AS"/>
</dbReference>
<sequence>DSNPAARIRNFMALWEDRQSLILQNGPSQQGSRHQEFGAQMASSLENILDSRETRHAALRLDGENVQVFLDAIQHVLQCGSLPTATYANTARKLMQRIAEAHDQLPTSLFITGVQDPDKHPTFSGGFGDVHCAFYDGKRVALKRIRMFTSELTNPKRLKFCREALVWQGLRHPFILPFLGIDRTSFAPSFCMVSPWMKHGTILNFLADRGRTDIHRLTLEIAQGLHYLHSMNIVHGDLKGVNILVTDDAHACLSDFGLATTIQDGDPQITSTAMVSGSNHAGSLRWTAPELLVPEQFGCEKYVKSRASDVYAFAFVCIELETGKVPFADVTEIQAMFNTIRGIRPGQPETMAETMYELVTEAWAQDFCDRPDMGRIICSLE</sequence>
<dbReference type="AlphaFoldDB" id="A0AAW0A3B4"/>
<evidence type="ECO:0000259" key="1">
    <source>
        <dbReference type="PROSITE" id="PS50011"/>
    </source>
</evidence>
<keyword evidence="3" id="KW-1185">Reference proteome</keyword>
<dbReference type="SMART" id="SM00220">
    <property type="entry name" value="S_TKc"/>
    <property type="match status" value="1"/>
</dbReference>
<accession>A0AAW0A3B4</accession>
<name>A0AAW0A3B4_9AGAR</name>
<gene>
    <name evidence="2" type="ORF">R3P38DRAFT_2395392</name>
</gene>
<dbReference type="PROSITE" id="PS00108">
    <property type="entry name" value="PROTEIN_KINASE_ST"/>
    <property type="match status" value="1"/>
</dbReference>
<protein>
    <submittedName>
        <fullName evidence="2">Kinase-like domain-containing protein</fullName>
    </submittedName>
</protein>
<dbReference type="InterPro" id="IPR000719">
    <property type="entry name" value="Prot_kinase_dom"/>
</dbReference>
<dbReference type="EMBL" id="JAWWNJ010000088">
    <property type="protein sequence ID" value="KAK7000664.1"/>
    <property type="molecule type" value="Genomic_DNA"/>
</dbReference>
<evidence type="ECO:0000313" key="2">
    <source>
        <dbReference type="EMBL" id="KAK7000664.1"/>
    </source>
</evidence>
<keyword evidence="2" id="KW-0418">Kinase</keyword>
<dbReference type="Gene3D" id="1.10.510.10">
    <property type="entry name" value="Transferase(Phosphotransferase) domain 1"/>
    <property type="match status" value="1"/>
</dbReference>
<comment type="caution">
    <text evidence="2">The sequence shown here is derived from an EMBL/GenBank/DDBJ whole genome shotgun (WGS) entry which is preliminary data.</text>
</comment>
<feature type="domain" description="Protein kinase" evidence="1">
    <location>
        <begin position="116"/>
        <end position="381"/>
    </location>
</feature>
<dbReference type="Proteomes" id="UP001362999">
    <property type="component" value="Unassembled WGS sequence"/>
</dbReference>
<dbReference type="GO" id="GO:0004674">
    <property type="term" value="F:protein serine/threonine kinase activity"/>
    <property type="evidence" value="ECO:0007669"/>
    <property type="project" value="TreeGrafter"/>
</dbReference>
<dbReference type="InterPro" id="IPR011009">
    <property type="entry name" value="Kinase-like_dom_sf"/>
</dbReference>
<dbReference type="Pfam" id="PF07714">
    <property type="entry name" value="PK_Tyr_Ser-Thr"/>
    <property type="match status" value="1"/>
</dbReference>
<reference evidence="2 3" key="1">
    <citation type="journal article" date="2024" name="J Genomics">
        <title>Draft genome sequencing and assembly of Favolaschia claudopus CIRM-BRFM 2984 isolated from oak limbs.</title>
        <authorList>
            <person name="Navarro D."/>
            <person name="Drula E."/>
            <person name="Chaduli D."/>
            <person name="Cazenave R."/>
            <person name="Ahrendt S."/>
            <person name="Wang J."/>
            <person name="Lipzen A."/>
            <person name="Daum C."/>
            <person name="Barry K."/>
            <person name="Grigoriev I.V."/>
            <person name="Favel A."/>
            <person name="Rosso M.N."/>
            <person name="Martin F."/>
        </authorList>
    </citation>
    <scope>NUCLEOTIDE SEQUENCE [LARGE SCALE GENOMIC DNA]</scope>
    <source>
        <strain evidence="2 3">CIRM-BRFM 2984</strain>
    </source>
</reference>
<organism evidence="2 3">
    <name type="scientific">Favolaschia claudopus</name>
    <dbReference type="NCBI Taxonomy" id="2862362"/>
    <lineage>
        <taxon>Eukaryota</taxon>
        <taxon>Fungi</taxon>
        <taxon>Dikarya</taxon>
        <taxon>Basidiomycota</taxon>
        <taxon>Agaricomycotina</taxon>
        <taxon>Agaricomycetes</taxon>
        <taxon>Agaricomycetidae</taxon>
        <taxon>Agaricales</taxon>
        <taxon>Marasmiineae</taxon>
        <taxon>Mycenaceae</taxon>
        <taxon>Favolaschia</taxon>
    </lineage>
</organism>
<proteinExistence type="predicted"/>
<dbReference type="PRINTS" id="PR00109">
    <property type="entry name" value="TYRKINASE"/>
</dbReference>
<dbReference type="PANTHER" id="PTHR44329">
    <property type="entry name" value="SERINE/THREONINE-PROTEIN KINASE TNNI3K-RELATED"/>
    <property type="match status" value="1"/>
</dbReference>
<feature type="non-terminal residue" evidence="2">
    <location>
        <position position="1"/>
    </location>
</feature>
<dbReference type="InterPro" id="IPR001245">
    <property type="entry name" value="Ser-Thr/Tyr_kinase_cat_dom"/>
</dbReference>
<evidence type="ECO:0000313" key="3">
    <source>
        <dbReference type="Proteomes" id="UP001362999"/>
    </source>
</evidence>